<evidence type="ECO:0000313" key="1">
    <source>
        <dbReference type="EMBL" id="APY00658.1"/>
    </source>
</evidence>
<evidence type="ECO:0008006" key="3">
    <source>
        <dbReference type="Google" id="ProtNLM"/>
    </source>
</evidence>
<evidence type="ECO:0000313" key="2">
    <source>
        <dbReference type="Proteomes" id="UP000187506"/>
    </source>
</evidence>
<gene>
    <name evidence="1" type="ORF">BWR22_10150</name>
</gene>
<keyword evidence="2" id="KW-1185">Reference proteome</keyword>
<protein>
    <recommendedName>
        <fullName evidence="3">Late embryogenesis abundant protein</fullName>
    </recommendedName>
</protein>
<dbReference type="Proteomes" id="UP000187506">
    <property type="component" value="Chromosome"/>
</dbReference>
<dbReference type="RefSeq" id="WP_076733564.1">
    <property type="nucleotide sequence ID" value="NZ_CP019352.1"/>
</dbReference>
<dbReference type="AlphaFoldDB" id="A0AAC9LP98"/>
<accession>A0AAC9LP98</accession>
<dbReference type="KEGG" id="lvn:BWR22_10150"/>
<dbReference type="Gene3D" id="2.60.40.1820">
    <property type="match status" value="1"/>
</dbReference>
<name>A0AAC9LP98_9FLAO</name>
<proteinExistence type="predicted"/>
<dbReference type="EMBL" id="CP019352">
    <property type="protein sequence ID" value="APY00658.1"/>
    <property type="molecule type" value="Genomic_DNA"/>
</dbReference>
<sequence length="151" mass="16748">MKKLIILLTITCCFLSCKFKEKPEFLRVENIAVAESNSEFIVVTADAFFNNPNNVGGKLETEGIIITVNGIEAATVSSKEFDVPAKKDFSIPLSANIPTSKILNLNNLSGLLSSVLNKTVKVQYQGEIKYKVFGFSHKYNIDEIEDVKIKI</sequence>
<organism evidence="1 2">
    <name type="scientific">Lacinutrix venerupis</name>
    <dbReference type="NCBI Taxonomy" id="1486034"/>
    <lineage>
        <taxon>Bacteria</taxon>
        <taxon>Pseudomonadati</taxon>
        <taxon>Bacteroidota</taxon>
        <taxon>Flavobacteriia</taxon>
        <taxon>Flavobacteriales</taxon>
        <taxon>Flavobacteriaceae</taxon>
        <taxon>Lacinutrix</taxon>
    </lineage>
</organism>
<reference evidence="1 2" key="1">
    <citation type="submission" date="2017-01" db="EMBL/GenBank/DDBJ databases">
        <title>Complete genome of Lacinutrix venerupis DOK2-8 isolated from seawater in Dokdo.</title>
        <authorList>
            <person name="Chi W.-J."/>
            <person name="Kim J.H."/>
        </authorList>
    </citation>
    <scope>NUCLEOTIDE SEQUENCE [LARGE SCALE GENOMIC DNA]</scope>
    <source>
        <strain evidence="1 2">DOK2-8</strain>
    </source>
</reference>